<evidence type="ECO:0000256" key="8">
    <source>
        <dbReference type="ARBA" id="ARBA00023134"/>
    </source>
</evidence>
<organism evidence="12 13">
    <name type="scientific">Piromyces finnis</name>
    <dbReference type="NCBI Taxonomy" id="1754191"/>
    <lineage>
        <taxon>Eukaryota</taxon>
        <taxon>Fungi</taxon>
        <taxon>Fungi incertae sedis</taxon>
        <taxon>Chytridiomycota</taxon>
        <taxon>Chytridiomycota incertae sedis</taxon>
        <taxon>Neocallimastigomycetes</taxon>
        <taxon>Neocallimastigales</taxon>
        <taxon>Neocallimastigaceae</taxon>
        <taxon>Piromyces</taxon>
    </lineage>
</organism>
<feature type="transmembrane region" description="Helical" evidence="11">
    <location>
        <begin position="6"/>
        <end position="27"/>
    </location>
</feature>
<protein>
    <recommendedName>
        <fullName evidence="3">Signal recognition particle receptor subunit beta</fullName>
    </recommendedName>
</protein>
<dbReference type="InterPro" id="IPR027417">
    <property type="entry name" value="P-loop_NTPase"/>
</dbReference>
<dbReference type="GO" id="GO:0043001">
    <property type="term" value="P:Golgi to plasma membrane protein transport"/>
    <property type="evidence" value="ECO:0007669"/>
    <property type="project" value="TreeGrafter"/>
</dbReference>
<name>A0A1Y1VH07_9FUNG</name>
<dbReference type="GO" id="GO:0003924">
    <property type="term" value="F:GTPase activity"/>
    <property type="evidence" value="ECO:0007669"/>
    <property type="project" value="TreeGrafter"/>
</dbReference>
<keyword evidence="12" id="KW-0378">Hydrolase</keyword>
<dbReference type="PANTHER" id="PTHR45909">
    <property type="entry name" value="ADP-RIBOSYLATION FACTOR-RELATED PROTEIN 1"/>
    <property type="match status" value="1"/>
</dbReference>
<dbReference type="Gene3D" id="3.40.50.300">
    <property type="entry name" value="P-loop containing nucleotide triphosphate hydrolases"/>
    <property type="match status" value="1"/>
</dbReference>
<evidence type="ECO:0000256" key="2">
    <source>
        <dbReference type="ARBA" id="ARBA00005619"/>
    </source>
</evidence>
<dbReference type="InterPro" id="IPR019009">
    <property type="entry name" value="SRP_receptor_beta_su"/>
</dbReference>
<proteinExistence type="inferred from homology"/>
<dbReference type="GO" id="GO:0034067">
    <property type="term" value="P:protein localization to Golgi apparatus"/>
    <property type="evidence" value="ECO:0007669"/>
    <property type="project" value="TreeGrafter"/>
</dbReference>
<evidence type="ECO:0000256" key="11">
    <source>
        <dbReference type="SAM" id="Phobius"/>
    </source>
</evidence>
<keyword evidence="9 11" id="KW-0472">Membrane</keyword>
<dbReference type="SUPFAM" id="SSF52540">
    <property type="entry name" value="P-loop containing nucleoside triphosphate hydrolases"/>
    <property type="match status" value="1"/>
</dbReference>
<keyword evidence="10" id="KW-0675">Receptor</keyword>
<comment type="caution">
    <text evidence="12">The sequence shown here is derived from an EMBL/GenBank/DDBJ whole genome shotgun (WGS) entry which is preliminary data.</text>
</comment>
<dbReference type="InterPro" id="IPR024156">
    <property type="entry name" value="Small_GTPase_ARF"/>
</dbReference>
<dbReference type="PANTHER" id="PTHR45909:SF1">
    <property type="entry name" value="ADP-RIBOSYLATION FACTOR-RELATED PROTEIN 1"/>
    <property type="match status" value="1"/>
</dbReference>
<evidence type="ECO:0000256" key="10">
    <source>
        <dbReference type="ARBA" id="ARBA00023170"/>
    </source>
</evidence>
<dbReference type="GO" id="GO:0005525">
    <property type="term" value="F:GTP binding"/>
    <property type="evidence" value="ECO:0007669"/>
    <property type="project" value="UniProtKB-KW"/>
</dbReference>
<dbReference type="GO" id="GO:0006886">
    <property type="term" value="P:intracellular protein transport"/>
    <property type="evidence" value="ECO:0007669"/>
    <property type="project" value="TreeGrafter"/>
</dbReference>
<keyword evidence="13" id="KW-1185">Reference proteome</keyword>
<sequence>MEMNNNLIIIIAIASIAILLIAAIVILKLTGNREKKDTFIITGICDSGKTSLYLRLRNDKVMETHTSITENEGRFPLAQEDEEKVFHVIDFPGHYKLRYKYQDFTPITKGVIFVIDSATFIKNEREVTEYLYEILANKYISENEVSILIACNKQDYLIALPKERIKTALENEINNLRSTRAAGVEEQDEDNVDDFLGYENEAFKFEHLPNQISFIECELKSGNANSGISEIKDWMVENF</sequence>
<evidence type="ECO:0000256" key="5">
    <source>
        <dbReference type="ARBA" id="ARBA00022741"/>
    </source>
</evidence>
<dbReference type="CDD" id="cd04105">
    <property type="entry name" value="SR_beta"/>
    <property type="match status" value="1"/>
</dbReference>
<accession>A0A1Y1VH07</accession>
<evidence type="ECO:0000313" key="13">
    <source>
        <dbReference type="Proteomes" id="UP000193719"/>
    </source>
</evidence>
<dbReference type="GO" id="GO:0005794">
    <property type="term" value="C:Golgi apparatus"/>
    <property type="evidence" value="ECO:0007669"/>
    <property type="project" value="TreeGrafter"/>
</dbReference>
<reference evidence="12 13" key="1">
    <citation type="submission" date="2016-08" db="EMBL/GenBank/DDBJ databases">
        <title>Genomes of anaerobic fungi encode conserved fungal cellulosomes for biomass hydrolysis.</title>
        <authorList>
            <consortium name="DOE Joint Genome Institute"/>
            <person name="Haitjema C.H."/>
            <person name="Gilmore S.P."/>
            <person name="Henske J.K."/>
            <person name="Solomon K.V."/>
            <person name="De Groot R."/>
            <person name="Kuo A."/>
            <person name="Mondo S.J."/>
            <person name="Salamov A.A."/>
            <person name="Labutti K."/>
            <person name="Zhao Z."/>
            <person name="Chiniquy J."/>
            <person name="Barry K."/>
            <person name="Brewer H.M."/>
            <person name="Purvine S.O."/>
            <person name="Wright A.T."/>
            <person name="Boxma B."/>
            <person name="Van Alen T."/>
            <person name="Hackstein J.H."/>
            <person name="Baker S.E."/>
            <person name="Grigoriev I.V."/>
            <person name="O'Malley M.A."/>
        </authorList>
    </citation>
    <scope>NUCLEOTIDE SEQUENCE [LARGE SCALE GENOMIC DNA]</scope>
    <source>
        <strain evidence="13">finn</strain>
    </source>
</reference>
<evidence type="ECO:0000256" key="1">
    <source>
        <dbReference type="ARBA" id="ARBA00004389"/>
    </source>
</evidence>
<comment type="similarity">
    <text evidence="2">Belongs to the SRP receptor beta subunit family.</text>
</comment>
<keyword evidence="7 11" id="KW-1133">Transmembrane helix</keyword>
<dbReference type="Proteomes" id="UP000193719">
    <property type="component" value="Unassembled WGS sequence"/>
</dbReference>
<dbReference type="STRING" id="1754191.A0A1Y1VH07"/>
<gene>
    <name evidence="12" type="ORF">BCR36DRAFT_320714</name>
</gene>
<evidence type="ECO:0000256" key="9">
    <source>
        <dbReference type="ARBA" id="ARBA00023136"/>
    </source>
</evidence>
<keyword evidence="8" id="KW-0342">GTP-binding</keyword>
<keyword evidence="4 11" id="KW-0812">Transmembrane</keyword>
<dbReference type="AlphaFoldDB" id="A0A1Y1VH07"/>
<evidence type="ECO:0000256" key="6">
    <source>
        <dbReference type="ARBA" id="ARBA00022824"/>
    </source>
</evidence>
<keyword evidence="6" id="KW-0256">Endoplasmic reticulum</keyword>
<dbReference type="OrthoDB" id="41266at2759"/>
<dbReference type="GO" id="GO:0005789">
    <property type="term" value="C:endoplasmic reticulum membrane"/>
    <property type="evidence" value="ECO:0007669"/>
    <property type="project" value="UniProtKB-SubCell"/>
</dbReference>
<keyword evidence="5" id="KW-0547">Nucleotide-binding</keyword>
<comment type="subcellular location">
    <subcellularLocation>
        <location evidence="1">Endoplasmic reticulum membrane</location>
        <topology evidence="1">Single-pass membrane protein</topology>
    </subcellularLocation>
</comment>
<evidence type="ECO:0000256" key="4">
    <source>
        <dbReference type="ARBA" id="ARBA00022692"/>
    </source>
</evidence>
<dbReference type="Pfam" id="PF09439">
    <property type="entry name" value="SRPRB"/>
    <property type="match status" value="1"/>
</dbReference>
<evidence type="ECO:0000313" key="12">
    <source>
        <dbReference type="EMBL" id="ORX55989.1"/>
    </source>
</evidence>
<reference evidence="12 13" key="2">
    <citation type="submission" date="2016-08" db="EMBL/GenBank/DDBJ databases">
        <title>Pervasive Adenine N6-methylation of Active Genes in Fungi.</title>
        <authorList>
            <consortium name="DOE Joint Genome Institute"/>
            <person name="Mondo S.J."/>
            <person name="Dannebaum R.O."/>
            <person name="Kuo R.C."/>
            <person name="Labutti K."/>
            <person name="Haridas S."/>
            <person name="Kuo A."/>
            <person name="Salamov A."/>
            <person name="Ahrendt S.R."/>
            <person name="Lipzen A."/>
            <person name="Sullivan W."/>
            <person name="Andreopoulos W.B."/>
            <person name="Clum A."/>
            <person name="Lindquist E."/>
            <person name="Daum C."/>
            <person name="Ramamoorthy G.K."/>
            <person name="Gryganskyi A."/>
            <person name="Culley D."/>
            <person name="Magnuson J.K."/>
            <person name="James T.Y."/>
            <person name="O'Malley M.A."/>
            <person name="Stajich J.E."/>
            <person name="Spatafora J.W."/>
            <person name="Visel A."/>
            <person name="Grigoriev I.V."/>
        </authorList>
    </citation>
    <scope>NUCLEOTIDE SEQUENCE [LARGE SCALE GENOMIC DNA]</scope>
    <source>
        <strain evidence="13">finn</strain>
    </source>
</reference>
<dbReference type="EMBL" id="MCFH01000008">
    <property type="protein sequence ID" value="ORX55989.1"/>
    <property type="molecule type" value="Genomic_DNA"/>
</dbReference>
<evidence type="ECO:0000256" key="7">
    <source>
        <dbReference type="ARBA" id="ARBA00022989"/>
    </source>
</evidence>
<evidence type="ECO:0000256" key="3">
    <source>
        <dbReference type="ARBA" id="ARBA00020256"/>
    </source>
</evidence>